<dbReference type="InterPro" id="IPR036390">
    <property type="entry name" value="WH_DNA-bd_sf"/>
</dbReference>
<dbReference type="SUPFAM" id="SSF46785">
    <property type="entry name" value="Winged helix' DNA-binding domain"/>
    <property type="match status" value="1"/>
</dbReference>
<dbReference type="STRING" id="67285.AQI88_00205"/>
<keyword evidence="6" id="KW-1185">Reference proteome</keyword>
<dbReference type="PANTHER" id="PTHR33204">
    <property type="entry name" value="TRANSCRIPTIONAL REGULATOR, MARR FAMILY"/>
    <property type="match status" value="1"/>
</dbReference>
<evidence type="ECO:0000313" key="6">
    <source>
        <dbReference type="Proteomes" id="UP000054241"/>
    </source>
</evidence>
<dbReference type="GO" id="GO:0003677">
    <property type="term" value="F:DNA binding"/>
    <property type="evidence" value="ECO:0007669"/>
    <property type="project" value="UniProtKB-KW"/>
</dbReference>
<dbReference type="PANTHER" id="PTHR33204:SF37">
    <property type="entry name" value="HTH-TYPE TRANSCRIPTIONAL REGULATOR YODB"/>
    <property type="match status" value="1"/>
</dbReference>
<evidence type="ECO:0000256" key="1">
    <source>
        <dbReference type="ARBA" id="ARBA00023015"/>
    </source>
</evidence>
<evidence type="ECO:0000259" key="4">
    <source>
        <dbReference type="PROSITE" id="PS51118"/>
    </source>
</evidence>
<keyword evidence="3" id="KW-0804">Transcription</keyword>
<dbReference type="EMBL" id="LMWL01000001">
    <property type="protein sequence ID" value="KUM99031.1"/>
    <property type="molecule type" value="Genomic_DNA"/>
</dbReference>
<gene>
    <name evidence="5" type="ORF">AQI88_00205</name>
</gene>
<keyword evidence="1" id="KW-0805">Transcription regulation</keyword>
<dbReference type="CDD" id="cd00090">
    <property type="entry name" value="HTH_ARSR"/>
    <property type="match status" value="1"/>
</dbReference>
<feature type="domain" description="HTH hxlR-type" evidence="4">
    <location>
        <begin position="16"/>
        <end position="113"/>
    </location>
</feature>
<sequence>MTQEEPSDTHAYSRGAPVREALERLASRWTVLIVHALEDGPTRFNALKTRLGVSPHVLARALRDLERDGLVTRRAYPEVPIRVEYELSALGGTMCPVVEEIRRWAEHTAPAIGEARAAYDRSRQDE</sequence>
<evidence type="ECO:0000313" key="5">
    <source>
        <dbReference type="EMBL" id="KUM99031.1"/>
    </source>
</evidence>
<keyword evidence="2" id="KW-0238">DNA-binding</keyword>
<dbReference type="Gene3D" id="1.10.10.10">
    <property type="entry name" value="Winged helix-like DNA-binding domain superfamily/Winged helix DNA-binding domain"/>
    <property type="match status" value="1"/>
</dbReference>
<reference evidence="5 6" key="1">
    <citation type="submission" date="2015-10" db="EMBL/GenBank/DDBJ databases">
        <title>Draft genome sequence of Streptomyces cellostaticus DSM 40189, type strain for the species Streptomyces cellostaticus.</title>
        <authorList>
            <person name="Ruckert C."/>
            <person name="Winkler A."/>
            <person name="Kalinowski J."/>
            <person name="Kampfer P."/>
            <person name="Glaeser S."/>
        </authorList>
    </citation>
    <scope>NUCLEOTIDE SEQUENCE [LARGE SCALE GENOMIC DNA]</scope>
    <source>
        <strain evidence="5 6">DSM 40189</strain>
    </source>
</reference>
<proteinExistence type="predicted"/>
<dbReference type="Pfam" id="PF01638">
    <property type="entry name" value="HxlR"/>
    <property type="match status" value="1"/>
</dbReference>
<dbReference type="AlphaFoldDB" id="A0A101NTL7"/>
<dbReference type="InterPro" id="IPR036388">
    <property type="entry name" value="WH-like_DNA-bd_sf"/>
</dbReference>
<evidence type="ECO:0000256" key="2">
    <source>
        <dbReference type="ARBA" id="ARBA00023125"/>
    </source>
</evidence>
<organism evidence="5 6">
    <name type="scientific">Streptomyces cellostaticus</name>
    <dbReference type="NCBI Taxonomy" id="67285"/>
    <lineage>
        <taxon>Bacteria</taxon>
        <taxon>Bacillati</taxon>
        <taxon>Actinomycetota</taxon>
        <taxon>Actinomycetes</taxon>
        <taxon>Kitasatosporales</taxon>
        <taxon>Streptomycetaceae</taxon>
        <taxon>Streptomyces</taxon>
    </lineage>
</organism>
<dbReference type="PROSITE" id="PS51118">
    <property type="entry name" value="HTH_HXLR"/>
    <property type="match status" value="1"/>
</dbReference>
<dbReference type="InterPro" id="IPR011991">
    <property type="entry name" value="ArsR-like_HTH"/>
</dbReference>
<comment type="caution">
    <text evidence="5">The sequence shown here is derived from an EMBL/GenBank/DDBJ whole genome shotgun (WGS) entry which is preliminary data.</text>
</comment>
<dbReference type="Proteomes" id="UP000054241">
    <property type="component" value="Unassembled WGS sequence"/>
</dbReference>
<protein>
    <recommendedName>
        <fullName evidence="4">HTH hxlR-type domain-containing protein</fullName>
    </recommendedName>
</protein>
<name>A0A101NTL7_9ACTN</name>
<accession>A0A101NTL7</accession>
<dbReference type="InterPro" id="IPR002577">
    <property type="entry name" value="HTH_HxlR"/>
</dbReference>
<evidence type="ECO:0000256" key="3">
    <source>
        <dbReference type="ARBA" id="ARBA00023163"/>
    </source>
</evidence>